<dbReference type="Pfam" id="PF13983">
    <property type="entry name" value="YsaB"/>
    <property type="match status" value="1"/>
</dbReference>
<evidence type="ECO:0000256" key="2">
    <source>
        <dbReference type="SAM" id="SignalP"/>
    </source>
</evidence>
<dbReference type="AlphaFoldDB" id="A0AA86IVV1"/>
<dbReference type="Proteomes" id="UP000682928">
    <property type="component" value="Chromosome"/>
</dbReference>
<dbReference type="PROSITE" id="PS51257">
    <property type="entry name" value="PROKAR_LIPOPROTEIN"/>
    <property type="match status" value="1"/>
</dbReference>
<evidence type="ECO:0000313" key="3">
    <source>
        <dbReference type="EMBL" id="BCU57528.1"/>
    </source>
</evidence>
<feature type="chain" id="PRO_5041669720" evidence="2">
    <location>
        <begin position="21"/>
        <end position="100"/>
    </location>
</feature>
<evidence type="ECO:0000313" key="4">
    <source>
        <dbReference type="Proteomes" id="UP000682928"/>
    </source>
</evidence>
<sequence length="100" mass="11307">MMMKSLFPAFLLLLTGCSSPDDQRPQQAQQAKVTPTHSLSMEQLCKENAAHRYNTGAQNIAVTGFVQFQASYEVRGYTPRDERFVCTFDPDGQFSHLSMR</sequence>
<reference evidence="3" key="1">
    <citation type="submission" date="2021-04" db="EMBL/GenBank/DDBJ databases">
        <title>Difference and commonality of drug resistance evolution in various bacteria. and drug sensitivity profiles.</title>
        <authorList>
            <person name="Maeda T."/>
            <person name="Shibai A."/>
            <person name="Kawada K."/>
            <person name="Kotani H."/>
            <person name="Tarusawa Y."/>
            <person name="Tanabe K."/>
            <person name="Furusawa C."/>
        </authorList>
    </citation>
    <scope>NUCLEOTIDE SEQUENCE</scope>
    <source>
        <strain evidence="3">JCM 8580</strain>
    </source>
</reference>
<name>A0AA86IVV1_9ENTR</name>
<accession>A0AA86IVV1</accession>
<keyword evidence="1 2" id="KW-0732">Signal</keyword>
<proteinExistence type="predicted"/>
<feature type="signal peptide" evidence="2">
    <location>
        <begin position="1"/>
        <end position="20"/>
    </location>
</feature>
<gene>
    <name evidence="3" type="primary">ysaB</name>
    <name evidence="3" type="ORF">ENKO_41220</name>
</gene>
<organism evidence="3 4">
    <name type="scientific">Enterobacter kobei</name>
    <dbReference type="NCBI Taxonomy" id="208224"/>
    <lineage>
        <taxon>Bacteria</taxon>
        <taxon>Pseudomonadati</taxon>
        <taxon>Pseudomonadota</taxon>
        <taxon>Gammaproteobacteria</taxon>
        <taxon>Enterobacterales</taxon>
        <taxon>Enterobacteriaceae</taxon>
        <taxon>Enterobacter</taxon>
        <taxon>Enterobacter cloacae complex</taxon>
    </lineage>
</organism>
<dbReference type="InterPro" id="IPR025728">
    <property type="entry name" value="YsaB-like"/>
</dbReference>
<dbReference type="EMBL" id="AP024590">
    <property type="protein sequence ID" value="BCU57528.1"/>
    <property type="molecule type" value="Genomic_DNA"/>
</dbReference>
<evidence type="ECO:0000256" key="1">
    <source>
        <dbReference type="ARBA" id="ARBA00022729"/>
    </source>
</evidence>
<protein>
    <submittedName>
        <fullName evidence="3">Membrane protein</fullName>
    </submittedName>
</protein>
<dbReference type="RefSeq" id="WP_176400605.1">
    <property type="nucleotide sequence ID" value="NZ_AP024590.1"/>
</dbReference>